<gene>
    <name evidence="1" type="ORF">SAMN05421547_1454</name>
</gene>
<reference evidence="1 2" key="1">
    <citation type="submission" date="2016-10" db="EMBL/GenBank/DDBJ databases">
        <authorList>
            <person name="de Groot N.N."/>
        </authorList>
    </citation>
    <scope>NUCLEOTIDE SEQUENCE [LARGE SCALE GENOMIC DNA]</scope>
    <source>
        <strain evidence="1 2">LMG 24775</strain>
    </source>
</reference>
<accession>A0A1H3UGR4</accession>
<organism evidence="1 2">
    <name type="scientific">Delftia lacustris</name>
    <dbReference type="NCBI Taxonomy" id="558537"/>
    <lineage>
        <taxon>Bacteria</taxon>
        <taxon>Pseudomonadati</taxon>
        <taxon>Pseudomonadota</taxon>
        <taxon>Betaproteobacteria</taxon>
        <taxon>Burkholderiales</taxon>
        <taxon>Comamonadaceae</taxon>
        <taxon>Delftia</taxon>
    </lineage>
</organism>
<name>A0A1H3UGR4_9BURK</name>
<dbReference type="Proteomes" id="UP000183417">
    <property type="component" value="Unassembled WGS sequence"/>
</dbReference>
<dbReference type="EMBL" id="FNPE01000045">
    <property type="protein sequence ID" value="SDZ61574.1"/>
    <property type="molecule type" value="Genomic_DNA"/>
</dbReference>
<evidence type="ECO:0000313" key="1">
    <source>
        <dbReference type="EMBL" id="SDZ61574.1"/>
    </source>
</evidence>
<sequence length="134" mass="15127">MMEISTLEMQRTLRRNLVPSEEGIAAIVRQTCHLSEQDWPHDRLLAHTRRGLDRAVGWGLSTPDDVIGFLALRHQFGERFDEFPAVRKFLARTDLPPDGRIQLMMLELPMGIWDVVRRRTPAGESSSPLGGPGA</sequence>
<protein>
    <submittedName>
        <fullName evidence="1">Uncharacterized protein</fullName>
    </submittedName>
</protein>
<evidence type="ECO:0000313" key="2">
    <source>
        <dbReference type="Proteomes" id="UP000183417"/>
    </source>
</evidence>
<dbReference type="AlphaFoldDB" id="A0A1H3UGR4"/>
<proteinExistence type="predicted"/>